<gene>
    <name evidence="1" type="ORF">V6N12_028566</name>
</gene>
<evidence type="ECO:0000313" key="1">
    <source>
        <dbReference type="EMBL" id="KAK8572513.1"/>
    </source>
</evidence>
<sequence>MGYFLPSSSIPVLCLFTLPKAFEKGLILFTDSFPSCPRFEGYEIDSQRGSVESHKKRLFLLRAPLPVGFGKLFCSNSDKVLKVADDLLFTAKESRARSAAVSSYDLKHLTFVVRTYSPSAGNTQFA</sequence>
<proteinExistence type="predicted"/>
<evidence type="ECO:0000313" key="2">
    <source>
        <dbReference type="Proteomes" id="UP001472677"/>
    </source>
</evidence>
<accession>A0ABR2F680</accession>
<dbReference type="Proteomes" id="UP001472677">
    <property type="component" value="Unassembled WGS sequence"/>
</dbReference>
<name>A0ABR2F680_9ROSI</name>
<reference evidence="1 2" key="1">
    <citation type="journal article" date="2024" name="G3 (Bethesda)">
        <title>Genome assembly of Hibiscus sabdariffa L. provides insights into metabolisms of medicinal natural products.</title>
        <authorList>
            <person name="Kim T."/>
        </authorList>
    </citation>
    <scope>NUCLEOTIDE SEQUENCE [LARGE SCALE GENOMIC DNA]</scope>
    <source>
        <strain evidence="1">TK-2024</strain>
        <tissue evidence="1">Old leaves</tissue>
    </source>
</reference>
<protein>
    <submittedName>
        <fullName evidence="1">Uncharacterized protein</fullName>
    </submittedName>
</protein>
<organism evidence="1 2">
    <name type="scientific">Hibiscus sabdariffa</name>
    <name type="common">roselle</name>
    <dbReference type="NCBI Taxonomy" id="183260"/>
    <lineage>
        <taxon>Eukaryota</taxon>
        <taxon>Viridiplantae</taxon>
        <taxon>Streptophyta</taxon>
        <taxon>Embryophyta</taxon>
        <taxon>Tracheophyta</taxon>
        <taxon>Spermatophyta</taxon>
        <taxon>Magnoliopsida</taxon>
        <taxon>eudicotyledons</taxon>
        <taxon>Gunneridae</taxon>
        <taxon>Pentapetalae</taxon>
        <taxon>rosids</taxon>
        <taxon>malvids</taxon>
        <taxon>Malvales</taxon>
        <taxon>Malvaceae</taxon>
        <taxon>Malvoideae</taxon>
        <taxon>Hibiscus</taxon>
    </lineage>
</organism>
<comment type="caution">
    <text evidence="1">The sequence shown here is derived from an EMBL/GenBank/DDBJ whole genome shotgun (WGS) entry which is preliminary data.</text>
</comment>
<dbReference type="EMBL" id="JBBPBM010000008">
    <property type="protein sequence ID" value="KAK8572513.1"/>
    <property type="molecule type" value="Genomic_DNA"/>
</dbReference>
<keyword evidence="2" id="KW-1185">Reference proteome</keyword>